<comment type="caution">
    <text evidence="3">The sequence shown here is derived from an EMBL/GenBank/DDBJ whole genome shotgun (WGS) entry which is preliminary data.</text>
</comment>
<protein>
    <recommendedName>
        <fullName evidence="5">Pentapeptide MXKDX repeat protein</fullName>
    </recommendedName>
</protein>
<dbReference type="Proteomes" id="UP000605099">
    <property type="component" value="Unassembled WGS sequence"/>
</dbReference>
<dbReference type="EMBL" id="BMLK01000005">
    <property type="protein sequence ID" value="GGN45975.1"/>
    <property type="molecule type" value="Genomic_DNA"/>
</dbReference>
<reference evidence="4" key="1">
    <citation type="journal article" date="2019" name="Int. J. Syst. Evol. Microbiol.">
        <title>The Global Catalogue of Microorganisms (GCM) 10K type strain sequencing project: providing services to taxonomists for standard genome sequencing and annotation.</title>
        <authorList>
            <consortium name="The Broad Institute Genomics Platform"/>
            <consortium name="The Broad Institute Genome Sequencing Center for Infectious Disease"/>
            <person name="Wu L."/>
            <person name="Ma J."/>
        </authorList>
    </citation>
    <scope>NUCLEOTIDE SEQUENCE [LARGE SCALE GENOMIC DNA]</scope>
    <source>
        <strain evidence="4">CGMCC 1.6784</strain>
    </source>
</reference>
<dbReference type="RefSeq" id="WP_188818844.1">
    <property type="nucleotide sequence ID" value="NZ_BMLK01000005.1"/>
</dbReference>
<gene>
    <name evidence="3" type="ORF">GCM10011349_12590</name>
</gene>
<keyword evidence="2" id="KW-0732">Signal</keyword>
<evidence type="ECO:0008006" key="5">
    <source>
        <dbReference type="Google" id="ProtNLM"/>
    </source>
</evidence>
<name>A0ABQ2JFM6_9SPHN</name>
<organism evidence="3 4">
    <name type="scientific">Novosphingobium indicum</name>
    <dbReference type="NCBI Taxonomy" id="462949"/>
    <lineage>
        <taxon>Bacteria</taxon>
        <taxon>Pseudomonadati</taxon>
        <taxon>Pseudomonadota</taxon>
        <taxon>Alphaproteobacteria</taxon>
        <taxon>Sphingomonadales</taxon>
        <taxon>Sphingomonadaceae</taxon>
        <taxon>Novosphingobium</taxon>
    </lineage>
</organism>
<evidence type="ECO:0000256" key="2">
    <source>
        <dbReference type="SAM" id="SignalP"/>
    </source>
</evidence>
<feature type="chain" id="PRO_5046770074" description="Pentapeptide MXKDX repeat protein" evidence="2">
    <location>
        <begin position="21"/>
        <end position="93"/>
    </location>
</feature>
<feature type="compositionally biased region" description="Low complexity" evidence="1">
    <location>
        <begin position="84"/>
        <end position="93"/>
    </location>
</feature>
<evidence type="ECO:0000313" key="3">
    <source>
        <dbReference type="EMBL" id="GGN45975.1"/>
    </source>
</evidence>
<evidence type="ECO:0000256" key="1">
    <source>
        <dbReference type="SAM" id="MobiDB-lite"/>
    </source>
</evidence>
<feature type="signal peptide" evidence="2">
    <location>
        <begin position="1"/>
        <end position="20"/>
    </location>
</feature>
<accession>A0ABQ2JFM6</accession>
<evidence type="ECO:0000313" key="4">
    <source>
        <dbReference type="Proteomes" id="UP000605099"/>
    </source>
</evidence>
<proteinExistence type="predicted"/>
<feature type="region of interest" description="Disordered" evidence="1">
    <location>
        <begin position="55"/>
        <end position="93"/>
    </location>
</feature>
<keyword evidence="4" id="KW-1185">Reference proteome</keyword>
<sequence length="93" mass="9989">MKTIVAAIGLLGLAVTPALAHDKAPEAPKTCEMMHSGQKMQGMMMKGKDGKMTCQMMNGQQQGAGPMDHSQMNHSMMNQGEGGQQQHQGHQPK</sequence>